<sequence>MSNAEGIPENVTMPVNVYCSLVRCALQNSTLGFQSSLLNPLNGCIHTNLGSNTKTNFGSNTQKSLKMDGLNSTINCLMKLSNLEVEGLDTHSMPMPPAVNRGNLQGDLKDSLDRVKSELFDHYSFYYNLQEYDIPTRLELLSLHSVPNDGDSNDNCGDVCKICGTSSGNGCGCSCHNTQKNSVNQNKTNSNVMDMLEGLKNKFESINERIYTLEDELDNEVTDPNVREYQYSSATKNVMGIYDMDDLENMKEHIHNLYSHLHHQSKMNQKKIQVLQQKLLTLTAHTRLINQRQPNDKRNESSETSTNPNPGTQGSTSVTTPAPGGTDTGTKTGVELSLEATAATNEFDYEDECVTFTPKDNFGFKSVKSGDKVVWSTDNAREYAIKVVLNGKGKKEKKVTIHLANNTTKVFKRDGKNKPLNELSQQSNQETGQPGSGIPSSSSHGMTGGHSMTGGGHGMTGGRCMSSDPDGTTGGSGGRESESSRKCEKEKSKQRSESTRGKSSDKSKQGSAS</sequence>
<name>A0A976MBF4_THEOR</name>
<evidence type="ECO:0000256" key="1">
    <source>
        <dbReference type="SAM" id="MobiDB-lite"/>
    </source>
</evidence>
<evidence type="ECO:0000313" key="2">
    <source>
        <dbReference type="EMBL" id="UKK01426.2"/>
    </source>
</evidence>
<evidence type="ECO:0000313" key="3">
    <source>
        <dbReference type="Proteomes" id="UP000244811"/>
    </source>
</evidence>
<feature type="compositionally biased region" description="Polar residues" evidence="1">
    <location>
        <begin position="422"/>
        <end position="433"/>
    </location>
</feature>
<proteinExistence type="predicted"/>
<feature type="compositionally biased region" description="Polar residues" evidence="1">
    <location>
        <begin position="302"/>
        <end position="318"/>
    </location>
</feature>
<feature type="region of interest" description="Disordered" evidence="1">
    <location>
        <begin position="412"/>
        <end position="513"/>
    </location>
</feature>
<accession>A0A976MBF4</accession>
<dbReference type="EMBL" id="CP056070">
    <property type="protein sequence ID" value="UKK01426.2"/>
    <property type="molecule type" value="Genomic_DNA"/>
</dbReference>
<gene>
    <name evidence="2" type="ORF">MACK_002240</name>
</gene>
<reference evidence="2" key="1">
    <citation type="submission" date="2022-07" db="EMBL/GenBank/DDBJ databases">
        <title>Evaluation of T. orientalis genome assembly methods using nanopore sequencing and analysis of variation between genomes.</title>
        <authorList>
            <person name="Yam J."/>
            <person name="Micallef M.L."/>
            <person name="Liu M."/>
            <person name="Djordjevic S.P."/>
            <person name="Bogema D.R."/>
            <person name="Jenkins C."/>
        </authorList>
    </citation>
    <scope>NUCLEOTIDE SEQUENCE</scope>
    <source>
        <strain evidence="2">Goon Nure</strain>
    </source>
</reference>
<feature type="compositionally biased region" description="Low complexity" evidence="1">
    <location>
        <begin position="436"/>
        <end position="445"/>
    </location>
</feature>
<dbReference type="Pfam" id="PF04385">
    <property type="entry name" value="FAINT"/>
    <property type="match status" value="1"/>
</dbReference>
<feature type="region of interest" description="Disordered" evidence="1">
    <location>
        <begin position="285"/>
        <end position="332"/>
    </location>
</feature>
<dbReference type="InterPro" id="IPR007480">
    <property type="entry name" value="DUF529"/>
</dbReference>
<dbReference type="AlphaFoldDB" id="A0A976MBF4"/>
<protein>
    <submittedName>
        <fullName evidence="2">Uncharacterized protein</fullName>
    </submittedName>
</protein>
<feature type="compositionally biased region" description="Low complexity" evidence="1">
    <location>
        <begin position="319"/>
        <end position="332"/>
    </location>
</feature>
<dbReference type="Proteomes" id="UP000244811">
    <property type="component" value="Chromosome 3"/>
</dbReference>
<feature type="compositionally biased region" description="Gly residues" evidence="1">
    <location>
        <begin position="446"/>
        <end position="461"/>
    </location>
</feature>
<organism evidence="2 3">
    <name type="scientific">Theileria orientalis</name>
    <dbReference type="NCBI Taxonomy" id="68886"/>
    <lineage>
        <taxon>Eukaryota</taxon>
        <taxon>Sar</taxon>
        <taxon>Alveolata</taxon>
        <taxon>Apicomplexa</taxon>
        <taxon>Aconoidasida</taxon>
        <taxon>Piroplasmida</taxon>
        <taxon>Theileriidae</taxon>
        <taxon>Theileria</taxon>
    </lineage>
</organism>
<feature type="compositionally biased region" description="Basic and acidic residues" evidence="1">
    <location>
        <begin position="479"/>
        <end position="513"/>
    </location>
</feature>